<reference evidence="1 2" key="1">
    <citation type="submission" date="2016-09" db="EMBL/GenBank/DDBJ databases">
        <title>Extensive genetic diversity and differential bi-allelic expression allows diatom success in the polar Southern Ocean.</title>
        <authorList>
            <consortium name="DOE Joint Genome Institute"/>
            <person name="Mock T."/>
            <person name="Otillar R.P."/>
            <person name="Strauss J."/>
            <person name="Dupont C."/>
            <person name="Frickenhaus S."/>
            <person name="Maumus F."/>
            <person name="Mcmullan M."/>
            <person name="Sanges R."/>
            <person name="Schmutz J."/>
            <person name="Toseland A."/>
            <person name="Valas R."/>
            <person name="Veluchamy A."/>
            <person name="Ward B.J."/>
            <person name="Allen A."/>
            <person name="Barry K."/>
            <person name="Falciatore A."/>
            <person name="Ferrante M."/>
            <person name="Fortunato A.E."/>
            <person name="Gloeckner G."/>
            <person name="Gruber A."/>
            <person name="Hipkin R."/>
            <person name="Janech M."/>
            <person name="Kroth P."/>
            <person name="Leese F."/>
            <person name="Lindquist E."/>
            <person name="Lyon B.R."/>
            <person name="Martin J."/>
            <person name="Mayer C."/>
            <person name="Parker M."/>
            <person name="Quesneville H."/>
            <person name="Raymond J."/>
            <person name="Uhlig C."/>
            <person name="Valentin K.U."/>
            <person name="Worden A.Z."/>
            <person name="Armbrust E.V."/>
            <person name="Bowler C."/>
            <person name="Green B."/>
            <person name="Moulton V."/>
            <person name="Van Oosterhout C."/>
            <person name="Grigoriev I."/>
        </authorList>
    </citation>
    <scope>NUCLEOTIDE SEQUENCE [LARGE SCALE GENOMIC DNA]</scope>
    <source>
        <strain evidence="1 2">CCMP1102</strain>
    </source>
</reference>
<proteinExistence type="predicted"/>
<protein>
    <submittedName>
        <fullName evidence="1">Uncharacterized protein</fullName>
    </submittedName>
</protein>
<dbReference type="InParanoid" id="A0A1E7FN84"/>
<keyword evidence="2" id="KW-1185">Reference proteome</keyword>
<dbReference type="EMBL" id="KV784355">
    <property type="protein sequence ID" value="OEU19622.1"/>
    <property type="molecule type" value="Genomic_DNA"/>
</dbReference>
<gene>
    <name evidence="1" type="ORF">FRACYDRAFT_235681</name>
</gene>
<organism evidence="1 2">
    <name type="scientific">Fragilariopsis cylindrus CCMP1102</name>
    <dbReference type="NCBI Taxonomy" id="635003"/>
    <lineage>
        <taxon>Eukaryota</taxon>
        <taxon>Sar</taxon>
        <taxon>Stramenopiles</taxon>
        <taxon>Ochrophyta</taxon>
        <taxon>Bacillariophyta</taxon>
        <taxon>Bacillariophyceae</taxon>
        <taxon>Bacillariophycidae</taxon>
        <taxon>Bacillariales</taxon>
        <taxon>Bacillariaceae</taxon>
        <taxon>Fragilariopsis</taxon>
    </lineage>
</organism>
<dbReference type="KEGG" id="fcy:FRACYDRAFT_235681"/>
<evidence type="ECO:0000313" key="1">
    <source>
        <dbReference type="EMBL" id="OEU19622.1"/>
    </source>
</evidence>
<evidence type="ECO:0000313" key="2">
    <source>
        <dbReference type="Proteomes" id="UP000095751"/>
    </source>
</evidence>
<accession>A0A1E7FN84</accession>
<dbReference type="Proteomes" id="UP000095751">
    <property type="component" value="Unassembled WGS sequence"/>
</dbReference>
<name>A0A1E7FN84_9STRA</name>
<dbReference type="AlphaFoldDB" id="A0A1E7FN84"/>
<sequence>MDTATLSGGMTVAADTNPGATVTILPWCYHMTNTRRSLPVATQHQSKAYLQALNNLLTGFKGVSSEERLPGHPKELSYAFILQDFYRCYTMIQYFLNFDCWLCLVCAGMVKSFAELYFIGYY</sequence>